<evidence type="ECO:0000313" key="1">
    <source>
        <dbReference type="EMBL" id="EEN80214.1"/>
    </source>
</evidence>
<dbReference type="RefSeq" id="WP_005689549.1">
    <property type="nucleotide sequence ID" value="NZ_GG692960.1"/>
</dbReference>
<protein>
    <submittedName>
        <fullName evidence="1">Uncharacterized protein</fullName>
    </submittedName>
</protein>
<reference evidence="1" key="1">
    <citation type="submission" date="2009-01" db="EMBL/GenBank/DDBJ databases">
        <authorList>
            <person name="Qin X."/>
            <person name="Bachman B."/>
            <person name="Battles P."/>
            <person name="Bell A."/>
            <person name="Bess C."/>
            <person name="Bickham C."/>
            <person name="Chaboub L."/>
            <person name="Chen D."/>
            <person name="Coyle M."/>
            <person name="Deiros D.R."/>
            <person name="Dinh H."/>
            <person name="Forbes L."/>
            <person name="Fowler G."/>
            <person name="Francisco L."/>
            <person name="Fu Q."/>
            <person name="Gubbala S."/>
            <person name="Hale W."/>
            <person name="Han Y."/>
            <person name="Hemphill L."/>
            <person name="Highlander S.K."/>
            <person name="Hirani K."/>
            <person name="Hogues M."/>
            <person name="Jackson L."/>
            <person name="Jakkamsetti A."/>
            <person name="Javaid M."/>
            <person name="Jiang H."/>
            <person name="Korchina V."/>
            <person name="Kovar C."/>
            <person name="Lara F."/>
            <person name="Lee S."/>
            <person name="Mata R."/>
            <person name="Mathew T."/>
            <person name="Moen C."/>
            <person name="Morales K."/>
            <person name="Munidasa M."/>
            <person name="Nazareth L."/>
            <person name="Ngo R."/>
            <person name="Nguyen L."/>
            <person name="Okwuonu G."/>
            <person name="Ongeri F."/>
            <person name="Patil S."/>
            <person name="Petrosino J."/>
            <person name="Pham C."/>
            <person name="Pham P."/>
            <person name="Pu L.-L."/>
            <person name="Puazo M."/>
            <person name="Raj R."/>
            <person name="Reid J."/>
            <person name="Rouhana J."/>
            <person name="Saada N."/>
            <person name="Shang Y."/>
            <person name="Simmons D."/>
            <person name="Thornton R."/>
            <person name="Warren J."/>
            <person name="Weissenberger G."/>
            <person name="Zhang J."/>
            <person name="Zhang L."/>
            <person name="Zhou C."/>
            <person name="Zhu D."/>
            <person name="Muzny D."/>
            <person name="Worley K."/>
            <person name="Gibbs R."/>
        </authorList>
    </citation>
    <scope>NUCLEOTIDE SEQUENCE [LARGE SCALE GENOMIC DNA]</scope>
    <source>
        <strain evidence="1">LMS2-1</strain>
    </source>
</reference>
<dbReference type="Proteomes" id="UP000004525">
    <property type="component" value="Unassembled WGS sequence"/>
</dbReference>
<accession>C2JXJ7</accession>
<comment type="caution">
    <text evidence="1">The sequence shown here is derived from an EMBL/GenBank/DDBJ whole genome shotgun (WGS) entry which is preliminary data.</text>
</comment>
<name>C2JXJ7_LACRM</name>
<dbReference type="AlphaFoldDB" id="C2JXJ7"/>
<dbReference type="EMBL" id="ACIZ01000068">
    <property type="protein sequence ID" value="EEN80214.1"/>
    <property type="molecule type" value="Genomic_DNA"/>
</dbReference>
<sequence>GKRVMIEREPARVEVLPIDFFASDRVVLNFPLIAAYCADIMRRAINVLFRLNRDNTLIAASLRFINRVSSRIMAESQRKKTDTQLGTTFLRLPLNYNDSLTKC</sequence>
<keyword evidence="2" id="KW-1185">Reference proteome</keyword>
<dbReference type="HOGENOM" id="CLU_2269446_0_0_9"/>
<evidence type="ECO:0000313" key="2">
    <source>
        <dbReference type="Proteomes" id="UP000004525"/>
    </source>
</evidence>
<organism evidence="1 2">
    <name type="scientific">Lacticaseibacillus rhamnosus (strain LMS2-1)</name>
    <dbReference type="NCBI Taxonomy" id="525361"/>
    <lineage>
        <taxon>Bacteria</taxon>
        <taxon>Bacillati</taxon>
        <taxon>Bacillota</taxon>
        <taxon>Bacilli</taxon>
        <taxon>Lactobacillales</taxon>
        <taxon>Lactobacillaceae</taxon>
        <taxon>Lacticaseibacillus</taxon>
    </lineage>
</organism>
<feature type="non-terminal residue" evidence="1">
    <location>
        <position position="1"/>
    </location>
</feature>
<proteinExistence type="predicted"/>
<gene>
    <name evidence="1" type="ORF">HMPREF0539_1631</name>
</gene>